<reference evidence="3 4" key="2">
    <citation type="submission" date="2018-11" db="EMBL/GenBank/DDBJ databases">
        <authorList>
            <consortium name="Pathogen Informatics"/>
        </authorList>
    </citation>
    <scope>NUCLEOTIDE SEQUENCE [LARGE SCALE GENOMIC DNA]</scope>
</reference>
<reference evidence="5" key="1">
    <citation type="submission" date="2016-06" db="UniProtKB">
        <authorList>
            <consortium name="WormBaseParasite"/>
        </authorList>
    </citation>
    <scope>IDENTIFICATION</scope>
</reference>
<organism evidence="4 5">
    <name type="scientific">Toxocara canis</name>
    <name type="common">Canine roundworm</name>
    <dbReference type="NCBI Taxonomy" id="6265"/>
    <lineage>
        <taxon>Eukaryota</taxon>
        <taxon>Metazoa</taxon>
        <taxon>Ecdysozoa</taxon>
        <taxon>Nematoda</taxon>
        <taxon>Chromadorea</taxon>
        <taxon>Rhabditida</taxon>
        <taxon>Spirurina</taxon>
        <taxon>Ascaridomorpha</taxon>
        <taxon>Ascaridoidea</taxon>
        <taxon>Toxocaridae</taxon>
        <taxon>Toxocara</taxon>
    </lineage>
</organism>
<gene>
    <name evidence="3" type="ORF">TCNE_LOCUS17924</name>
</gene>
<dbReference type="Pfam" id="PF04155">
    <property type="entry name" value="Ground-like"/>
    <property type="match status" value="1"/>
</dbReference>
<sequence>MGLFFNHGSCWCPPPPPPCVITTCPPAQLHAPPLPCRSINYHGSYAIPSSSYAEQTTSYVQPPSSYMIPQDSYVQTSAVGYTMPESTPYAFPPHSQSNPSIRPAADEDDSTDIENVGNDIYDEILPQLPVRRPPLHTGSSSRLGTEGLVPYGIFDRRYVLLKRMKQRNQRASKTYAVSSTTCNNPKLAQLIAQAIDEDVGKSKRLVIEAIEMAFDGAKFDVMCAQGDFSYTVHSRQYCEATKGSITCFVFR</sequence>
<keyword evidence="4" id="KW-1185">Reference proteome</keyword>
<name>A0A183VB04_TOXCA</name>
<protein>
    <submittedName>
        <fullName evidence="5">Ground-like domain-containing protein</fullName>
    </submittedName>
</protein>
<proteinExistence type="predicted"/>
<evidence type="ECO:0000313" key="5">
    <source>
        <dbReference type="WBParaSite" id="TCNE_0001792801-mRNA-1"/>
    </source>
</evidence>
<dbReference type="EMBL" id="UYWY01024942">
    <property type="protein sequence ID" value="VDM49245.1"/>
    <property type="molecule type" value="Genomic_DNA"/>
</dbReference>
<evidence type="ECO:0000256" key="1">
    <source>
        <dbReference type="SAM" id="MobiDB-lite"/>
    </source>
</evidence>
<feature type="region of interest" description="Disordered" evidence="1">
    <location>
        <begin position="90"/>
        <end position="109"/>
    </location>
</feature>
<dbReference type="Proteomes" id="UP000050794">
    <property type="component" value="Unassembled WGS sequence"/>
</dbReference>
<evidence type="ECO:0000313" key="4">
    <source>
        <dbReference type="Proteomes" id="UP000050794"/>
    </source>
</evidence>
<feature type="domain" description="Ground-like" evidence="2">
    <location>
        <begin position="181"/>
        <end position="250"/>
    </location>
</feature>
<dbReference type="WBParaSite" id="TCNE_0001792801-mRNA-1">
    <property type="protein sequence ID" value="TCNE_0001792801-mRNA-1"/>
    <property type="gene ID" value="TCNE_0001792801"/>
</dbReference>
<accession>A0A183VB04</accession>
<dbReference type="InterPro" id="IPR007284">
    <property type="entry name" value="Ground-like_dom"/>
</dbReference>
<evidence type="ECO:0000259" key="2">
    <source>
        <dbReference type="Pfam" id="PF04155"/>
    </source>
</evidence>
<dbReference type="AlphaFoldDB" id="A0A183VB04"/>
<evidence type="ECO:0000313" key="3">
    <source>
        <dbReference type="EMBL" id="VDM49245.1"/>
    </source>
</evidence>